<dbReference type="Proteomes" id="UP000785679">
    <property type="component" value="Unassembled WGS sequence"/>
</dbReference>
<name>A0A8J8T134_HALGN</name>
<gene>
    <name evidence="1" type="ORF">FGO68_gene12044</name>
</gene>
<keyword evidence="2" id="KW-1185">Reference proteome</keyword>
<evidence type="ECO:0000313" key="2">
    <source>
        <dbReference type="Proteomes" id="UP000785679"/>
    </source>
</evidence>
<reference evidence="1" key="1">
    <citation type="submission" date="2019-06" db="EMBL/GenBank/DDBJ databases">
        <authorList>
            <person name="Zheng W."/>
        </authorList>
    </citation>
    <scope>NUCLEOTIDE SEQUENCE</scope>
    <source>
        <strain evidence="1">QDHG01</strain>
    </source>
</reference>
<accession>A0A8J8T134</accession>
<proteinExistence type="predicted"/>
<organism evidence="1 2">
    <name type="scientific">Halteria grandinella</name>
    <dbReference type="NCBI Taxonomy" id="5974"/>
    <lineage>
        <taxon>Eukaryota</taxon>
        <taxon>Sar</taxon>
        <taxon>Alveolata</taxon>
        <taxon>Ciliophora</taxon>
        <taxon>Intramacronucleata</taxon>
        <taxon>Spirotrichea</taxon>
        <taxon>Stichotrichia</taxon>
        <taxon>Sporadotrichida</taxon>
        <taxon>Halteriidae</taxon>
        <taxon>Halteria</taxon>
    </lineage>
</organism>
<protein>
    <submittedName>
        <fullName evidence="1">Uncharacterized protein</fullName>
    </submittedName>
</protein>
<comment type="caution">
    <text evidence="1">The sequence shown here is derived from an EMBL/GenBank/DDBJ whole genome shotgun (WGS) entry which is preliminary data.</text>
</comment>
<sequence>MSPLGNQFIFDAFICLVYPVHLSHAHFMIQSTMRRGLNQVHRMIRVVLHEGHLFIQYAVLPLDLIQLPLLCQFCLLFELQMAWGDRCGYLQLRPHLRESFLMQLMFYLDGLRVESSIVLLCLSGR</sequence>
<evidence type="ECO:0000313" key="1">
    <source>
        <dbReference type="EMBL" id="TNV77613.1"/>
    </source>
</evidence>
<dbReference type="EMBL" id="RRYP01011616">
    <property type="protein sequence ID" value="TNV77613.1"/>
    <property type="molecule type" value="Genomic_DNA"/>
</dbReference>
<dbReference type="AlphaFoldDB" id="A0A8J8T134"/>